<reference evidence="9" key="1">
    <citation type="journal article" date="2019" name="Int. J. Syst. Evol. Microbiol.">
        <title>The Global Catalogue of Microorganisms (GCM) 10K type strain sequencing project: providing services to taxonomists for standard genome sequencing and annotation.</title>
        <authorList>
            <consortium name="The Broad Institute Genomics Platform"/>
            <consortium name="The Broad Institute Genome Sequencing Center for Infectious Disease"/>
            <person name="Wu L."/>
            <person name="Ma J."/>
        </authorList>
    </citation>
    <scope>NUCLEOTIDE SEQUENCE [LARGE SCALE GENOMIC DNA]</scope>
    <source>
        <strain evidence="9">JCM 16540</strain>
    </source>
</reference>
<evidence type="ECO:0000256" key="5">
    <source>
        <dbReference type="SAM" id="Phobius"/>
    </source>
</evidence>
<feature type="transmembrane region" description="Helical" evidence="5">
    <location>
        <begin position="74"/>
        <end position="98"/>
    </location>
</feature>
<evidence type="ECO:0000313" key="8">
    <source>
        <dbReference type="EMBL" id="GAA3572167.1"/>
    </source>
</evidence>
<dbReference type="Proteomes" id="UP001500767">
    <property type="component" value="Unassembled WGS sequence"/>
</dbReference>
<feature type="domain" description="Histidine kinase/HSP90-like ATPase" evidence="6">
    <location>
        <begin position="383"/>
        <end position="470"/>
    </location>
</feature>
<feature type="transmembrane region" description="Helical" evidence="5">
    <location>
        <begin position="226"/>
        <end position="245"/>
    </location>
</feature>
<dbReference type="InterPro" id="IPR036890">
    <property type="entry name" value="HATPase_C_sf"/>
</dbReference>
<keyword evidence="8" id="KW-0067">ATP-binding</keyword>
<dbReference type="PANTHER" id="PTHR24421">
    <property type="entry name" value="NITRATE/NITRITE SENSOR PROTEIN NARX-RELATED"/>
    <property type="match status" value="1"/>
</dbReference>
<dbReference type="CDD" id="cd16917">
    <property type="entry name" value="HATPase_UhpB-NarQ-NarX-like"/>
    <property type="match status" value="1"/>
</dbReference>
<feature type="transmembrane region" description="Helical" evidence="5">
    <location>
        <begin position="148"/>
        <end position="167"/>
    </location>
</feature>
<dbReference type="SUPFAM" id="SSF55874">
    <property type="entry name" value="ATPase domain of HSP90 chaperone/DNA topoisomerase II/histidine kinase"/>
    <property type="match status" value="1"/>
</dbReference>
<keyword evidence="1" id="KW-0808">Transferase</keyword>
<evidence type="ECO:0000259" key="7">
    <source>
        <dbReference type="Pfam" id="PF04024"/>
    </source>
</evidence>
<protein>
    <submittedName>
        <fullName evidence="8">ATP-binding protein</fullName>
    </submittedName>
</protein>
<sequence length="472" mass="50013">MTTLEPGRAPQAVDARDDAQDHARDDARELTEGATTTPVPSIAPVPAPVGGPAPGAPSANPAPVRRAARVSEGAVLGGVCTGLAQYFGWPVLVVRIVFVGLALAQFFGVLAYGALWLLMPAASSVAAPGLESATRSGMRPGGRPRRRSVDWGTVLALSALGTGLLWLVQTSGLGVSQRLFWPVAFACAGAALVWRQADTSAQQRWRAEAGGRVWLAPFVARGGWPALVRVIVGLGLVGAAFGLVLAQYSQLAQLPQVLAMTLLALAGLAVVLAPWLHRSRTALNEARAEKVRADERADMAAHLHDSVLQTLALIQRQAEDPRAVSQLARRQERELRGWLYADDVPEASLRAALTAAAAEVEDERGIPVEVVMVGDCDTSDAVQALVRAAREAMVNAAKHSGADKIDVYAEVTDAEVEVFVRDRGAGFDVDAVAEDRYGVRGSILNRMTRHGGRASIRSRPGDGTEVRLEVTR</sequence>
<feature type="transmembrane region" description="Helical" evidence="5">
    <location>
        <begin position="257"/>
        <end position="277"/>
    </location>
</feature>
<dbReference type="Pfam" id="PF04024">
    <property type="entry name" value="PspC"/>
    <property type="match status" value="1"/>
</dbReference>
<dbReference type="GO" id="GO:0005524">
    <property type="term" value="F:ATP binding"/>
    <property type="evidence" value="ECO:0007669"/>
    <property type="project" value="UniProtKB-KW"/>
</dbReference>
<name>A0ABP6XTV2_9ACTN</name>
<feature type="domain" description="Phage shock protein PspC N-terminal" evidence="7">
    <location>
        <begin position="66"/>
        <end position="121"/>
    </location>
</feature>
<accession>A0ABP6XTV2</accession>
<evidence type="ECO:0000256" key="2">
    <source>
        <dbReference type="ARBA" id="ARBA00022777"/>
    </source>
</evidence>
<evidence type="ECO:0000256" key="3">
    <source>
        <dbReference type="ARBA" id="ARBA00023012"/>
    </source>
</evidence>
<evidence type="ECO:0000313" key="9">
    <source>
        <dbReference type="Proteomes" id="UP001500767"/>
    </source>
</evidence>
<dbReference type="Gene3D" id="3.30.565.10">
    <property type="entry name" value="Histidine kinase-like ATPase, C-terminal domain"/>
    <property type="match status" value="1"/>
</dbReference>
<dbReference type="EMBL" id="BAAAYR010000004">
    <property type="protein sequence ID" value="GAA3572167.1"/>
    <property type="molecule type" value="Genomic_DNA"/>
</dbReference>
<keyword evidence="3" id="KW-0902">Two-component regulatory system</keyword>
<keyword evidence="5" id="KW-0812">Transmembrane</keyword>
<feature type="region of interest" description="Disordered" evidence="4">
    <location>
        <begin position="1"/>
        <end position="64"/>
    </location>
</feature>
<gene>
    <name evidence="8" type="ORF">GCM10022197_31080</name>
</gene>
<feature type="compositionally biased region" description="Basic and acidic residues" evidence="4">
    <location>
        <begin position="14"/>
        <end position="31"/>
    </location>
</feature>
<feature type="transmembrane region" description="Helical" evidence="5">
    <location>
        <begin position="179"/>
        <end position="197"/>
    </location>
</feature>
<feature type="region of interest" description="Disordered" evidence="4">
    <location>
        <begin position="450"/>
        <end position="472"/>
    </location>
</feature>
<dbReference type="RefSeq" id="WP_204913521.1">
    <property type="nucleotide sequence ID" value="NZ_BAAAYR010000004.1"/>
</dbReference>
<comment type="caution">
    <text evidence="8">The sequence shown here is derived from an EMBL/GenBank/DDBJ whole genome shotgun (WGS) entry which is preliminary data.</text>
</comment>
<keyword evidence="8" id="KW-0547">Nucleotide-binding</keyword>
<evidence type="ECO:0000256" key="1">
    <source>
        <dbReference type="ARBA" id="ARBA00022679"/>
    </source>
</evidence>
<feature type="transmembrane region" description="Helical" evidence="5">
    <location>
        <begin position="104"/>
        <end position="127"/>
    </location>
</feature>
<keyword evidence="5" id="KW-1133">Transmembrane helix</keyword>
<feature type="compositionally biased region" description="Pro residues" evidence="4">
    <location>
        <begin position="41"/>
        <end position="55"/>
    </location>
</feature>
<keyword evidence="2" id="KW-0418">Kinase</keyword>
<dbReference type="InterPro" id="IPR050482">
    <property type="entry name" value="Sensor_HK_TwoCompSys"/>
</dbReference>
<keyword evidence="9" id="KW-1185">Reference proteome</keyword>
<dbReference type="InterPro" id="IPR007168">
    <property type="entry name" value="Phageshock_PspC_N"/>
</dbReference>
<organism evidence="8 9">
    <name type="scientific">Microlunatus spumicola</name>
    <dbReference type="NCBI Taxonomy" id="81499"/>
    <lineage>
        <taxon>Bacteria</taxon>
        <taxon>Bacillati</taxon>
        <taxon>Actinomycetota</taxon>
        <taxon>Actinomycetes</taxon>
        <taxon>Propionibacteriales</taxon>
        <taxon>Propionibacteriaceae</taxon>
        <taxon>Microlunatus</taxon>
    </lineage>
</organism>
<evidence type="ECO:0000259" key="6">
    <source>
        <dbReference type="Pfam" id="PF02518"/>
    </source>
</evidence>
<dbReference type="InterPro" id="IPR003594">
    <property type="entry name" value="HATPase_dom"/>
</dbReference>
<evidence type="ECO:0000256" key="4">
    <source>
        <dbReference type="SAM" id="MobiDB-lite"/>
    </source>
</evidence>
<proteinExistence type="predicted"/>
<dbReference type="PANTHER" id="PTHR24421:SF61">
    <property type="entry name" value="OXYGEN SENSOR HISTIDINE KINASE NREB"/>
    <property type="match status" value="1"/>
</dbReference>
<dbReference type="Pfam" id="PF02518">
    <property type="entry name" value="HATPase_c"/>
    <property type="match status" value="1"/>
</dbReference>
<keyword evidence="5" id="KW-0472">Membrane</keyword>
<feature type="compositionally biased region" description="Basic and acidic residues" evidence="4">
    <location>
        <begin position="459"/>
        <end position="472"/>
    </location>
</feature>